<evidence type="ECO:0000313" key="2">
    <source>
        <dbReference type="Proteomes" id="UP001501000"/>
    </source>
</evidence>
<dbReference type="EMBL" id="BAABAJ010000002">
    <property type="protein sequence ID" value="GAA3900723.1"/>
    <property type="molecule type" value="Genomic_DNA"/>
</dbReference>
<dbReference type="Proteomes" id="UP001501000">
    <property type="component" value="Unassembled WGS sequence"/>
</dbReference>
<evidence type="ECO:0000313" key="1">
    <source>
        <dbReference type="EMBL" id="GAA3900723.1"/>
    </source>
</evidence>
<name>A0ABP7LJ72_9ACTN</name>
<organism evidence="1 2">
    <name type="scientific">Streptomyces gulbargensis</name>
    <dbReference type="NCBI Taxonomy" id="364901"/>
    <lineage>
        <taxon>Bacteria</taxon>
        <taxon>Bacillati</taxon>
        <taxon>Actinomycetota</taxon>
        <taxon>Actinomycetes</taxon>
        <taxon>Kitasatosporales</taxon>
        <taxon>Streptomycetaceae</taxon>
        <taxon>Streptomyces</taxon>
    </lineage>
</organism>
<protein>
    <submittedName>
        <fullName evidence="1">Uncharacterized protein</fullName>
    </submittedName>
</protein>
<keyword evidence="2" id="KW-1185">Reference proteome</keyword>
<sequence>MSDAGPAALVVVGCIVHIARLDPSRTVDTFGGGAGRRGPAHVSIGERFKHASDVIFASTAASGSRARLDASCSLVSLAVQSLRSM</sequence>
<proteinExistence type="predicted"/>
<reference evidence="2" key="1">
    <citation type="journal article" date="2019" name="Int. J. Syst. Evol. Microbiol.">
        <title>The Global Catalogue of Microorganisms (GCM) 10K type strain sequencing project: providing services to taxonomists for standard genome sequencing and annotation.</title>
        <authorList>
            <consortium name="The Broad Institute Genomics Platform"/>
            <consortium name="The Broad Institute Genome Sequencing Center for Infectious Disease"/>
            <person name="Wu L."/>
            <person name="Ma J."/>
        </authorList>
    </citation>
    <scope>NUCLEOTIDE SEQUENCE [LARGE SCALE GENOMIC DNA]</scope>
    <source>
        <strain evidence="2">JCM 16956</strain>
    </source>
</reference>
<accession>A0ABP7LJ72</accession>
<comment type="caution">
    <text evidence="1">The sequence shown here is derived from an EMBL/GenBank/DDBJ whole genome shotgun (WGS) entry which is preliminary data.</text>
</comment>
<gene>
    <name evidence="1" type="ORF">GCM10022244_08630</name>
</gene>